<sequence length="262" mass="27643">MEDLVIDEEDIGDDPEPLFQKAAHEGAGAAMVAKEADKETAGETKSLEAPAAPGNAPEQASQVIDGKPAAKAVLVGDSGVGKTSLLLRFSRAEFVTSKATIGVDLQAQTLSLPDGKSIKLQVWDTAGAEQFQSLTSSYFRRAHAVVLVYDVNNRNSFSSLGRWMMEVDRLAPAEVVKMVVGAKDDSHGGETAVSSEEAAAFASKHGALCERCSAQDGTNVQDMFKRCAVKIVRNGFDPDGKPPKAAVSLATSTTAPKRSKCC</sequence>
<evidence type="ECO:0008006" key="5">
    <source>
        <dbReference type="Google" id="ProtNLM"/>
    </source>
</evidence>
<dbReference type="FunFam" id="3.40.50.300:FF:001329">
    <property type="entry name" value="Small GTP-binding protein, putative"/>
    <property type="match status" value="1"/>
</dbReference>
<dbReference type="SUPFAM" id="SSF52540">
    <property type="entry name" value="P-loop containing nucleoside triphosphate hydrolases"/>
    <property type="match status" value="1"/>
</dbReference>
<name>A0A7S3EW00_9EUKA</name>
<dbReference type="SMART" id="SM00173">
    <property type="entry name" value="RAS"/>
    <property type="match status" value="1"/>
</dbReference>
<dbReference type="GO" id="GO:0003924">
    <property type="term" value="F:GTPase activity"/>
    <property type="evidence" value="ECO:0007669"/>
    <property type="project" value="InterPro"/>
</dbReference>
<evidence type="ECO:0000256" key="1">
    <source>
        <dbReference type="ARBA" id="ARBA00022741"/>
    </source>
</evidence>
<dbReference type="AlphaFoldDB" id="A0A7S3EW00"/>
<dbReference type="InterPro" id="IPR027417">
    <property type="entry name" value="P-loop_NTPase"/>
</dbReference>
<proteinExistence type="predicted"/>
<keyword evidence="2" id="KW-0342">GTP-binding</keyword>
<dbReference type="InterPro" id="IPR050227">
    <property type="entry name" value="Rab"/>
</dbReference>
<evidence type="ECO:0000256" key="3">
    <source>
        <dbReference type="SAM" id="MobiDB-lite"/>
    </source>
</evidence>
<feature type="region of interest" description="Disordered" evidence="3">
    <location>
        <begin position="24"/>
        <end position="57"/>
    </location>
</feature>
<accession>A0A7S3EW00</accession>
<dbReference type="PROSITE" id="PS51419">
    <property type="entry name" value="RAB"/>
    <property type="match status" value="1"/>
</dbReference>
<dbReference type="Pfam" id="PF00071">
    <property type="entry name" value="Ras"/>
    <property type="match status" value="1"/>
</dbReference>
<dbReference type="InterPro" id="IPR001806">
    <property type="entry name" value="Small_GTPase"/>
</dbReference>
<dbReference type="GO" id="GO:0005525">
    <property type="term" value="F:GTP binding"/>
    <property type="evidence" value="ECO:0007669"/>
    <property type="project" value="UniProtKB-KW"/>
</dbReference>
<dbReference type="NCBIfam" id="TIGR00231">
    <property type="entry name" value="small_GTP"/>
    <property type="match status" value="1"/>
</dbReference>
<dbReference type="CDD" id="cd00154">
    <property type="entry name" value="Rab"/>
    <property type="match status" value="1"/>
</dbReference>
<dbReference type="Gene3D" id="3.40.50.300">
    <property type="entry name" value="P-loop containing nucleotide triphosphate hydrolases"/>
    <property type="match status" value="1"/>
</dbReference>
<dbReference type="PANTHER" id="PTHR47977">
    <property type="entry name" value="RAS-RELATED PROTEIN RAB"/>
    <property type="match status" value="1"/>
</dbReference>
<reference evidence="4" key="1">
    <citation type="submission" date="2021-01" db="EMBL/GenBank/DDBJ databases">
        <authorList>
            <person name="Corre E."/>
            <person name="Pelletier E."/>
            <person name="Niang G."/>
            <person name="Scheremetjew M."/>
            <person name="Finn R."/>
            <person name="Kale V."/>
            <person name="Holt S."/>
            <person name="Cochrane G."/>
            <person name="Meng A."/>
            <person name="Brown T."/>
            <person name="Cohen L."/>
        </authorList>
    </citation>
    <scope>NUCLEOTIDE SEQUENCE</scope>
    <source>
        <strain evidence="4">CCMP281</strain>
    </source>
</reference>
<dbReference type="PRINTS" id="PR00449">
    <property type="entry name" value="RASTRNSFRMNG"/>
</dbReference>
<evidence type="ECO:0000313" key="4">
    <source>
        <dbReference type="EMBL" id="CAE0108874.1"/>
    </source>
</evidence>
<gene>
    <name evidence="4" type="ORF">HERI1096_LOCUS9534</name>
</gene>
<evidence type="ECO:0000256" key="2">
    <source>
        <dbReference type="ARBA" id="ARBA00023134"/>
    </source>
</evidence>
<organism evidence="4">
    <name type="scientific">Haptolina ericina</name>
    <dbReference type="NCBI Taxonomy" id="156174"/>
    <lineage>
        <taxon>Eukaryota</taxon>
        <taxon>Haptista</taxon>
        <taxon>Haptophyta</taxon>
        <taxon>Prymnesiophyceae</taxon>
        <taxon>Prymnesiales</taxon>
        <taxon>Prymnesiaceae</taxon>
        <taxon>Haptolina</taxon>
    </lineage>
</organism>
<dbReference type="InterPro" id="IPR005225">
    <property type="entry name" value="Small_GTP-bd"/>
</dbReference>
<feature type="compositionally biased region" description="Basic and acidic residues" evidence="3">
    <location>
        <begin position="34"/>
        <end position="46"/>
    </location>
</feature>
<keyword evidence="1" id="KW-0547">Nucleotide-binding</keyword>
<protein>
    <recommendedName>
        <fullName evidence="5">Ras-related protein Rab-18</fullName>
    </recommendedName>
</protein>
<feature type="region of interest" description="Disordered" evidence="3">
    <location>
        <begin position="242"/>
        <end position="262"/>
    </location>
</feature>
<dbReference type="SMART" id="SM00174">
    <property type="entry name" value="RHO"/>
    <property type="match status" value="1"/>
</dbReference>
<dbReference type="EMBL" id="HBHX01017030">
    <property type="protein sequence ID" value="CAE0108874.1"/>
    <property type="molecule type" value="Transcribed_RNA"/>
</dbReference>
<dbReference type="PROSITE" id="PS51421">
    <property type="entry name" value="RAS"/>
    <property type="match status" value="1"/>
</dbReference>
<dbReference type="SMART" id="SM00175">
    <property type="entry name" value="RAB"/>
    <property type="match status" value="1"/>
</dbReference>